<feature type="transmembrane region" description="Helical" evidence="1">
    <location>
        <begin position="226"/>
        <end position="248"/>
    </location>
</feature>
<organism evidence="2">
    <name type="scientific">Ralstonia pickettii (strain 12D)</name>
    <dbReference type="NCBI Taxonomy" id="428406"/>
    <lineage>
        <taxon>Bacteria</taxon>
        <taxon>Pseudomonadati</taxon>
        <taxon>Pseudomonadota</taxon>
        <taxon>Betaproteobacteria</taxon>
        <taxon>Burkholderiales</taxon>
        <taxon>Burkholderiaceae</taxon>
        <taxon>Ralstonia</taxon>
    </lineage>
</organism>
<keyword evidence="2" id="KW-0614">Plasmid</keyword>
<gene>
    <name evidence="2" type="ordered locus">Rpic12D_5094</name>
</gene>
<proteinExistence type="predicted"/>
<keyword evidence="1" id="KW-0812">Transmembrane</keyword>
<reference evidence="2" key="1">
    <citation type="submission" date="2009-06" db="EMBL/GenBank/DDBJ databases">
        <title>Complete sequence plasmid 1 of Ralstonia pickettii 12D.</title>
        <authorList>
            <consortium name="US DOE Joint Genome Institute"/>
            <person name="Lucas S."/>
            <person name="Copeland A."/>
            <person name="Lapidus A."/>
            <person name="Glavina del Rio T."/>
            <person name="Dalin E."/>
            <person name="Tice H."/>
            <person name="Bruce D."/>
            <person name="Goodwin L."/>
            <person name="Pitluck S."/>
            <person name="Sims D."/>
            <person name="Meincke L."/>
            <person name="Brettin T."/>
            <person name="Detter J.C."/>
            <person name="Han C."/>
            <person name="Larimer F."/>
            <person name="Land M."/>
            <person name="Hauser L."/>
            <person name="Kyrpides N."/>
            <person name="Ovchinnikova G."/>
            <person name="Marsh T."/>
            <person name="Richardson P."/>
        </authorList>
    </citation>
    <scope>NUCLEOTIDE SEQUENCE [LARGE SCALE GENOMIC DNA]</scope>
    <source>
        <strain evidence="2">12D</strain>
        <plasmid>12D</plasmid>
        <plasmid evidence="2">pRp12D01</plasmid>
    </source>
</reference>
<geneLocation type="plasmid" evidence="2">
    <name>pRp12D01</name>
</geneLocation>
<evidence type="ECO:0000313" key="2">
    <source>
        <dbReference type="EMBL" id="ACS66328.1"/>
    </source>
</evidence>
<feature type="transmembrane region" description="Helical" evidence="1">
    <location>
        <begin position="181"/>
        <end position="205"/>
    </location>
</feature>
<dbReference type="HOGENOM" id="CLU_1061166_0_0_4"/>
<evidence type="ECO:0000256" key="1">
    <source>
        <dbReference type="SAM" id="Phobius"/>
    </source>
</evidence>
<sequence length="262" mass="28866">MISFSLLELFGVDTSSSFLVPFERPGLALQALACSLLYVSFWLFVRYRKRIAIRFRWPTFLACLAVGLVPYLANEVAVADAYRQLGQLQILTQSITVNRAHDVICSFDQAKLTPDNLDHARQTLAEKSLRWRKVHTADVISADQWAVQTDQCSFMPLPDTHHVSESIYAAGRAASWLQVGVYIAAAYGLWVLLTFSAASLAVGGTENKSAGEVDSNGINASKAESIAMAIVGTLLGLIYALPFVWLLIYPKPSGRRSSLRRP</sequence>
<feature type="transmembrane region" description="Helical" evidence="1">
    <location>
        <begin position="27"/>
        <end position="45"/>
    </location>
</feature>
<dbReference type="AlphaFoldDB" id="C6BQ54"/>
<accession>C6BQ54</accession>
<dbReference type="KEGG" id="rpf:Rpic12D_5094"/>
<keyword evidence="1" id="KW-0472">Membrane</keyword>
<name>C6BQ54_RALP1</name>
<keyword evidence="1" id="KW-1133">Transmembrane helix</keyword>
<evidence type="ECO:0008006" key="3">
    <source>
        <dbReference type="Google" id="ProtNLM"/>
    </source>
</evidence>
<dbReference type="EMBL" id="CP001646">
    <property type="protein sequence ID" value="ACS66328.1"/>
    <property type="molecule type" value="Genomic_DNA"/>
</dbReference>
<protein>
    <recommendedName>
        <fullName evidence="3">Transmembrane protein</fullName>
    </recommendedName>
</protein>